<evidence type="ECO:0000259" key="5">
    <source>
        <dbReference type="PROSITE" id="PS50089"/>
    </source>
</evidence>
<evidence type="ECO:0000256" key="1">
    <source>
        <dbReference type="ARBA" id="ARBA00022723"/>
    </source>
</evidence>
<dbReference type="Pfam" id="PF00097">
    <property type="entry name" value="zf-C3HC4"/>
    <property type="match status" value="1"/>
</dbReference>
<evidence type="ECO:0000256" key="2">
    <source>
        <dbReference type="ARBA" id="ARBA00022771"/>
    </source>
</evidence>
<dbReference type="SMART" id="SM00184">
    <property type="entry name" value="RING"/>
    <property type="match status" value="1"/>
</dbReference>
<dbReference type="InterPro" id="IPR001841">
    <property type="entry name" value="Znf_RING"/>
</dbReference>
<protein>
    <submittedName>
        <fullName evidence="7">TNF receptor-associated factor 6</fullName>
    </submittedName>
</protein>
<dbReference type="SUPFAM" id="SSF57850">
    <property type="entry name" value="RING/U-box"/>
    <property type="match status" value="1"/>
</dbReference>
<proteinExistence type="predicted"/>
<feature type="domain" description="RING-type" evidence="5">
    <location>
        <begin position="18"/>
        <end position="58"/>
    </location>
</feature>
<keyword evidence="6" id="KW-1185">Reference proteome</keyword>
<dbReference type="PANTHER" id="PTHR10131:SF157">
    <property type="entry name" value="RECEPTOR-ASSOCIATED FACTOR, PUTATIVE-RELATED"/>
    <property type="match status" value="1"/>
</dbReference>
<evidence type="ECO:0000313" key="7">
    <source>
        <dbReference type="RefSeq" id="XP_005100529.1"/>
    </source>
</evidence>
<accession>A0ABM0JSK8</accession>
<evidence type="ECO:0000256" key="3">
    <source>
        <dbReference type="ARBA" id="ARBA00022833"/>
    </source>
</evidence>
<reference evidence="7" key="1">
    <citation type="submission" date="2025-08" db="UniProtKB">
        <authorList>
            <consortium name="RefSeq"/>
        </authorList>
    </citation>
    <scope>IDENTIFICATION</scope>
</reference>
<dbReference type="SUPFAM" id="SSF49599">
    <property type="entry name" value="TRAF domain-like"/>
    <property type="match status" value="1"/>
</dbReference>
<keyword evidence="3" id="KW-0862">Zinc</keyword>
<keyword evidence="7" id="KW-0675">Receptor</keyword>
<name>A0ABM0JSK8_APLCA</name>
<dbReference type="PROSITE" id="PS50089">
    <property type="entry name" value="ZF_RING_2"/>
    <property type="match status" value="1"/>
</dbReference>
<sequence>MGYATTRFQKSVDPNLVCAICGGVLESAVLTPCGHSFCHVCITTWLTRPAVSSCPECRSEVHRDSPKPILSLRNLIGCLEVTCTNKPRGCKEVFILDKEETHLQTCAFVSVTCSVCSGDVLRYQLPSHQMNCVGINTSIEQDSEEDNSVVLKRSSSSGYLSFPTADGRNSLSDFLLRSPYSALTSTGQVMRLLSRIGSLEKQVGRLLDDLHEAHSRNSYLYSQNRKMKSELEDRYRSSESATTDFSQRDSVIESRASDRFQRDYANSYYYINVANTYEEQSSEIPEEVGKLSLLIARYLLRKPKHLDSDLVFQAVKRCYEWGFVSASSAAQLISDHDVHMLLATAYASNWFSAAQRVTLGCWLQCVLRCQGCRRVVEG</sequence>
<dbReference type="InterPro" id="IPR018957">
    <property type="entry name" value="Znf_C3HC4_RING-type"/>
</dbReference>
<gene>
    <name evidence="7" type="primary">LOC101856029</name>
</gene>
<evidence type="ECO:0000256" key="4">
    <source>
        <dbReference type="PROSITE-ProRule" id="PRU00175"/>
    </source>
</evidence>
<dbReference type="InterPro" id="IPR013083">
    <property type="entry name" value="Znf_RING/FYVE/PHD"/>
</dbReference>
<dbReference type="InterPro" id="IPR017907">
    <property type="entry name" value="Znf_RING_CS"/>
</dbReference>
<dbReference type="Gene3D" id="3.30.40.10">
    <property type="entry name" value="Zinc/RING finger domain, C3HC4 (zinc finger)"/>
    <property type="match status" value="2"/>
</dbReference>
<keyword evidence="2 4" id="KW-0863">Zinc-finger</keyword>
<dbReference type="GeneID" id="101856029"/>
<dbReference type="Proteomes" id="UP000694888">
    <property type="component" value="Unplaced"/>
</dbReference>
<organism evidence="6 7">
    <name type="scientific">Aplysia californica</name>
    <name type="common">California sea hare</name>
    <dbReference type="NCBI Taxonomy" id="6500"/>
    <lineage>
        <taxon>Eukaryota</taxon>
        <taxon>Metazoa</taxon>
        <taxon>Spiralia</taxon>
        <taxon>Lophotrochozoa</taxon>
        <taxon>Mollusca</taxon>
        <taxon>Gastropoda</taxon>
        <taxon>Heterobranchia</taxon>
        <taxon>Euthyneura</taxon>
        <taxon>Tectipleura</taxon>
        <taxon>Aplysiida</taxon>
        <taxon>Aplysioidea</taxon>
        <taxon>Aplysiidae</taxon>
        <taxon>Aplysia</taxon>
    </lineage>
</organism>
<keyword evidence="1" id="KW-0479">Metal-binding</keyword>
<evidence type="ECO:0000313" key="6">
    <source>
        <dbReference type="Proteomes" id="UP000694888"/>
    </source>
</evidence>
<dbReference type="RefSeq" id="XP_005100529.1">
    <property type="nucleotide sequence ID" value="XM_005100472.3"/>
</dbReference>
<dbReference type="PROSITE" id="PS00518">
    <property type="entry name" value="ZF_RING_1"/>
    <property type="match status" value="1"/>
</dbReference>
<dbReference type="PANTHER" id="PTHR10131">
    <property type="entry name" value="TNF RECEPTOR ASSOCIATED FACTOR"/>
    <property type="match status" value="1"/>
</dbReference>